<protein>
    <submittedName>
        <fullName evidence="2">DegV family protein</fullName>
    </submittedName>
</protein>
<dbReference type="Proteomes" id="UP000614469">
    <property type="component" value="Unassembled WGS sequence"/>
</dbReference>
<dbReference type="AlphaFoldDB" id="A0A8J6NJ53"/>
<comment type="caution">
    <text evidence="2">The sequence shown here is derived from an EMBL/GenBank/DDBJ whole genome shotgun (WGS) entry which is preliminary data.</text>
</comment>
<organism evidence="2 3">
    <name type="scientific">Candidatus Desulfolinea nitratireducens</name>
    <dbReference type="NCBI Taxonomy" id="2841698"/>
    <lineage>
        <taxon>Bacteria</taxon>
        <taxon>Bacillati</taxon>
        <taxon>Chloroflexota</taxon>
        <taxon>Anaerolineae</taxon>
        <taxon>Anaerolineales</taxon>
        <taxon>Anaerolineales incertae sedis</taxon>
        <taxon>Candidatus Desulfolinea</taxon>
    </lineage>
</organism>
<evidence type="ECO:0000256" key="1">
    <source>
        <dbReference type="ARBA" id="ARBA00023121"/>
    </source>
</evidence>
<evidence type="ECO:0000313" key="2">
    <source>
        <dbReference type="EMBL" id="MBC8335420.1"/>
    </source>
</evidence>
<dbReference type="Pfam" id="PF02645">
    <property type="entry name" value="DegV"/>
    <property type="match status" value="1"/>
</dbReference>
<dbReference type="InterPro" id="IPR050270">
    <property type="entry name" value="DegV_domain_contain"/>
</dbReference>
<dbReference type="Gene3D" id="3.40.50.10170">
    <property type="match status" value="1"/>
</dbReference>
<dbReference type="GO" id="GO:0008289">
    <property type="term" value="F:lipid binding"/>
    <property type="evidence" value="ECO:0007669"/>
    <property type="project" value="UniProtKB-KW"/>
</dbReference>
<dbReference type="NCBIfam" id="TIGR00762">
    <property type="entry name" value="DegV"/>
    <property type="match status" value="1"/>
</dbReference>
<accession>A0A8J6NJ53</accession>
<dbReference type="EMBL" id="JACNJN010000108">
    <property type="protein sequence ID" value="MBC8335420.1"/>
    <property type="molecule type" value="Genomic_DNA"/>
</dbReference>
<dbReference type="InterPro" id="IPR043168">
    <property type="entry name" value="DegV_C"/>
</dbReference>
<dbReference type="PANTHER" id="PTHR33434">
    <property type="entry name" value="DEGV DOMAIN-CONTAINING PROTEIN DR_1986-RELATED"/>
    <property type="match status" value="1"/>
</dbReference>
<gene>
    <name evidence="2" type="ORF">H8E29_09160</name>
</gene>
<dbReference type="PROSITE" id="PS51482">
    <property type="entry name" value="DEGV"/>
    <property type="match status" value="1"/>
</dbReference>
<dbReference type="PANTHER" id="PTHR33434:SF2">
    <property type="entry name" value="FATTY ACID-BINDING PROTEIN TM_1468"/>
    <property type="match status" value="1"/>
</dbReference>
<dbReference type="SUPFAM" id="SSF82549">
    <property type="entry name" value="DAK1/DegV-like"/>
    <property type="match status" value="1"/>
</dbReference>
<evidence type="ECO:0000313" key="3">
    <source>
        <dbReference type="Proteomes" id="UP000614469"/>
    </source>
</evidence>
<sequence>MNTFIVTDSTCDLHAETISRYGIEVIPLHINMGSETFFDGVNITKEEFYRRLPDYDPSPSTAAPGAELFIQRFQALADKGAEAILSIHISESLSATINSARLAAKEFTKIPVTVLDSTQLSLGMGFLVERAAQMAEAGKKAEEIVSKTREIMPRTYVFAALDTLEYLRRSGRMHIAVARFGELLRLKPLVFMNGGKPDAHRVRTRQKAMDRLFAWLNELGPFEQLAIVHAGVQERAEALREEARKYFPDREIIIQQITPVLGTNLGIGAVGFAGIAKER</sequence>
<keyword evidence="1" id="KW-0446">Lipid-binding</keyword>
<proteinExistence type="predicted"/>
<dbReference type="Gene3D" id="3.30.1180.10">
    <property type="match status" value="1"/>
</dbReference>
<dbReference type="InterPro" id="IPR003797">
    <property type="entry name" value="DegV"/>
</dbReference>
<name>A0A8J6NJ53_9CHLR</name>
<reference evidence="2 3" key="1">
    <citation type="submission" date="2020-08" db="EMBL/GenBank/DDBJ databases">
        <title>Bridging the membrane lipid divide: bacteria of the FCB group superphylum have the potential to synthesize archaeal ether lipids.</title>
        <authorList>
            <person name="Villanueva L."/>
            <person name="Von Meijenfeldt F.A.B."/>
            <person name="Westbye A.B."/>
            <person name="Yadav S."/>
            <person name="Hopmans E.C."/>
            <person name="Dutilh B.E."/>
            <person name="Sinninghe Damste J.S."/>
        </authorList>
    </citation>
    <scope>NUCLEOTIDE SEQUENCE [LARGE SCALE GENOMIC DNA]</scope>
    <source>
        <strain evidence="2">NIOZ-UU36</strain>
    </source>
</reference>